<keyword evidence="2" id="KW-0812">Transmembrane</keyword>
<feature type="transmembrane region" description="Helical" evidence="2">
    <location>
        <begin position="6"/>
        <end position="26"/>
    </location>
</feature>
<feature type="transmembrane region" description="Helical" evidence="2">
    <location>
        <begin position="114"/>
        <end position="132"/>
    </location>
</feature>
<evidence type="ECO:0000256" key="2">
    <source>
        <dbReference type="SAM" id="Phobius"/>
    </source>
</evidence>
<dbReference type="RefSeq" id="WP_218106685.1">
    <property type="nucleotide sequence ID" value="NZ_FMHW01000002.1"/>
</dbReference>
<feature type="transmembrane region" description="Helical" evidence="2">
    <location>
        <begin position="33"/>
        <end position="52"/>
    </location>
</feature>
<gene>
    <name evidence="3" type="ORF">GA0074692_3766</name>
</gene>
<accession>A0A1C6SX62</accession>
<dbReference type="EMBL" id="FMHW01000002">
    <property type="protein sequence ID" value="SCL34184.1"/>
    <property type="molecule type" value="Genomic_DNA"/>
</dbReference>
<evidence type="ECO:0000313" key="3">
    <source>
        <dbReference type="EMBL" id="SCL34184.1"/>
    </source>
</evidence>
<keyword evidence="2" id="KW-0472">Membrane</keyword>
<evidence type="ECO:0008006" key="5">
    <source>
        <dbReference type="Google" id="ProtNLM"/>
    </source>
</evidence>
<sequence>MTERIFDLTFPLAVPFWALMILLPGWSWTRRIVGSPLIVVPPMVGYLVLVVAEFDRVWPVVSQPSLAGLTEFLGTPAGAATIWAHVIAFDLFVGRWMYLDSRERGMHPLVTGPILVLTILLAPVGLLAHLALREVAGRRSPLPRPGNGQVPPDGVTPSGGTVAQSGTRR</sequence>
<protein>
    <recommendedName>
        <fullName evidence="5">DUF4281 domain-containing protein</fullName>
    </recommendedName>
</protein>
<keyword evidence="2" id="KW-1133">Transmembrane helix</keyword>
<feature type="transmembrane region" description="Helical" evidence="2">
    <location>
        <begin position="72"/>
        <end position="93"/>
    </location>
</feature>
<dbReference type="Proteomes" id="UP000198959">
    <property type="component" value="Unassembled WGS sequence"/>
</dbReference>
<dbReference type="PANTHER" id="PTHR34543">
    <property type="entry name" value="PROTEIN ABA DEFICIENT 4, CHLOROPLASTIC"/>
    <property type="match status" value="1"/>
</dbReference>
<dbReference type="PANTHER" id="PTHR34543:SF1">
    <property type="entry name" value="PROTEIN ABA DEFICIENT 4, CHLOROPLASTIC"/>
    <property type="match status" value="1"/>
</dbReference>
<organism evidence="3 4">
    <name type="scientific">Micromonospora pallida</name>
    <dbReference type="NCBI Taxonomy" id="145854"/>
    <lineage>
        <taxon>Bacteria</taxon>
        <taxon>Bacillati</taxon>
        <taxon>Actinomycetota</taxon>
        <taxon>Actinomycetes</taxon>
        <taxon>Micromonosporales</taxon>
        <taxon>Micromonosporaceae</taxon>
        <taxon>Micromonospora</taxon>
    </lineage>
</organism>
<reference evidence="4" key="1">
    <citation type="submission" date="2016-06" db="EMBL/GenBank/DDBJ databases">
        <authorList>
            <person name="Varghese N."/>
            <person name="Submissions Spin"/>
        </authorList>
    </citation>
    <scope>NUCLEOTIDE SEQUENCE [LARGE SCALE GENOMIC DNA]</scope>
    <source>
        <strain evidence="4">DSM 43817</strain>
    </source>
</reference>
<dbReference type="STRING" id="145854.GA0074692_3766"/>
<dbReference type="AlphaFoldDB" id="A0A1C6SX62"/>
<evidence type="ECO:0000313" key="4">
    <source>
        <dbReference type="Proteomes" id="UP000198959"/>
    </source>
</evidence>
<evidence type="ECO:0000256" key="1">
    <source>
        <dbReference type="SAM" id="MobiDB-lite"/>
    </source>
</evidence>
<feature type="compositionally biased region" description="Polar residues" evidence="1">
    <location>
        <begin position="158"/>
        <end position="169"/>
    </location>
</feature>
<feature type="region of interest" description="Disordered" evidence="1">
    <location>
        <begin position="140"/>
        <end position="169"/>
    </location>
</feature>
<dbReference type="InterPro" id="IPR025461">
    <property type="entry name" value="ABA4-like"/>
</dbReference>
<name>A0A1C6SX62_9ACTN</name>
<dbReference type="Pfam" id="PF14108">
    <property type="entry name" value="ABA4-like"/>
    <property type="match status" value="1"/>
</dbReference>
<proteinExistence type="predicted"/>
<keyword evidence="4" id="KW-1185">Reference proteome</keyword>